<organism evidence="9 10">
    <name type="scientific">Flavobacterium dankookense</name>
    <dbReference type="NCBI Taxonomy" id="706186"/>
    <lineage>
        <taxon>Bacteria</taxon>
        <taxon>Pseudomonadati</taxon>
        <taxon>Bacteroidota</taxon>
        <taxon>Flavobacteriia</taxon>
        <taxon>Flavobacteriales</taxon>
        <taxon>Flavobacteriaceae</taxon>
        <taxon>Flavobacterium</taxon>
    </lineage>
</organism>
<keyword evidence="6" id="KW-0811">Translocation</keyword>
<evidence type="ECO:0000256" key="7">
    <source>
        <dbReference type="ARBA" id="ARBA00023136"/>
    </source>
</evidence>
<dbReference type="EMBL" id="SNXR01000015">
    <property type="protein sequence ID" value="TDP58209.1"/>
    <property type="molecule type" value="Genomic_DNA"/>
</dbReference>
<dbReference type="PRINTS" id="PR01506">
    <property type="entry name" value="TATBPROTEIN"/>
</dbReference>
<feature type="transmembrane region" description="Helical" evidence="8">
    <location>
        <begin position="6"/>
        <end position="22"/>
    </location>
</feature>
<name>A0A4R6QAE1_9FLAO</name>
<keyword evidence="5 8" id="KW-1133">Transmembrane helix</keyword>
<evidence type="ECO:0000256" key="3">
    <source>
        <dbReference type="ARBA" id="ARBA00022692"/>
    </source>
</evidence>
<evidence type="ECO:0000313" key="9">
    <source>
        <dbReference type="EMBL" id="TDP58209.1"/>
    </source>
</evidence>
<dbReference type="PANTHER" id="PTHR42982">
    <property type="entry name" value="SEC-INDEPENDENT PROTEIN TRANSLOCASE PROTEIN TATA"/>
    <property type="match status" value="1"/>
</dbReference>
<dbReference type="OrthoDB" id="1525160at2"/>
<dbReference type="Pfam" id="PF02416">
    <property type="entry name" value="TatA_B_E"/>
    <property type="match status" value="1"/>
</dbReference>
<dbReference type="GO" id="GO:0016020">
    <property type="term" value="C:membrane"/>
    <property type="evidence" value="ECO:0007669"/>
    <property type="project" value="UniProtKB-ARBA"/>
</dbReference>
<keyword evidence="4" id="KW-0653">Protein transport</keyword>
<comment type="subcellular location">
    <subcellularLocation>
        <location evidence="1">Membrane</location>
        <topology evidence="1">Single-pass membrane protein</topology>
    </subcellularLocation>
</comment>
<keyword evidence="3 8" id="KW-0812">Transmembrane</keyword>
<dbReference type="Gene3D" id="1.20.5.3310">
    <property type="match status" value="1"/>
</dbReference>
<proteinExistence type="predicted"/>
<evidence type="ECO:0000256" key="8">
    <source>
        <dbReference type="SAM" id="Phobius"/>
    </source>
</evidence>
<dbReference type="RefSeq" id="WP_133533485.1">
    <property type="nucleotide sequence ID" value="NZ_SNXR01000015.1"/>
</dbReference>
<evidence type="ECO:0000256" key="2">
    <source>
        <dbReference type="ARBA" id="ARBA00022448"/>
    </source>
</evidence>
<accession>A0A4R6QAE1</accession>
<keyword evidence="7 8" id="KW-0472">Membrane</keyword>
<evidence type="ECO:0000256" key="4">
    <source>
        <dbReference type="ARBA" id="ARBA00022927"/>
    </source>
</evidence>
<gene>
    <name evidence="9" type="ORF">BC748_2241</name>
</gene>
<dbReference type="AlphaFoldDB" id="A0A4R6QAE1"/>
<dbReference type="PANTHER" id="PTHR42982:SF1">
    <property type="entry name" value="SEC-INDEPENDENT PROTEIN TRANSLOCASE PROTEIN TATA"/>
    <property type="match status" value="1"/>
</dbReference>
<keyword evidence="2" id="KW-0813">Transport</keyword>
<dbReference type="InterPro" id="IPR003369">
    <property type="entry name" value="TatA/B/E"/>
</dbReference>
<dbReference type="Proteomes" id="UP000295260">
    <property type="component" value="Unassembled WGS sequence"/>
</dbReference>
<protein>
    <submittedName>
        <fullName evidence="9">Sec-independent protein translocase protein TatA</fullName>
    </submittedName>
</protein>
<sequence length="107" mass="11444">MFGIGGGELVFIIFIALMLFGSDKIPGIARTLGKGMAQLKNATNEIKSEIQKSADANGVTDSMKELTSSFTKEVDDIKSGIAAPDINPVNQIAEDFEDLTGPIKRQL</sequence>
<evidence type="ECO:0000256" key="6">
    <source>
        <dbReference type="ARBA" id="ARBA00023010"/>
    </source>
</evidence>
<comment type="caution">
    <text evidence="9">The sequence shown here is derived from an EMBL/GenBank/DDBJ whole genome shotgun (WGS) entry which is preliminary data.</text>
</comment>
<reference evidence="9 10" key="1">
    <citation type="submission" date="2019-03" db="EMBL/GenBank/DDBJ databases">
        <title>Genomic Encyclopedia of Archaeal and Bacterial Type Strains, Phase II (KMG-II): from individual species to whole genera.</title>
        <authorList>
            <person name="Goeker M."/>
        </authorList>
    </citation>
    <scope>NUCLEOTIDE SEQUENCE [LARGE SCALE GENOMIC DNA]</scope>
    <source>
        <strain evidence="9 10">DSM 25687</strain>
    </source>
</reference>
<evidence type="ECO:0000256" key="1">
    <source>
        <dbReference type="ARBA" id="ARBA00004167"/>
    </source>
</evidence>
<evidence type="ECO:0000313" key="10">
    <source>
        <dbReference type="Proteomes" id="UP000295260"/>
    </source>
</evidence>
<dbReference type="GO" id="GO:0015031">
    <property type="term" value="P:protein transport"/>
    <property type="evidence" value="ECO:0007669"/>
    <property type="project" value="UniProtKB-KW"/>
</dbReference>
<keyword evidence="10" id="KW-1185">Reference proteome</keyword>
<evidence type="ECO:0000256" key="5">
    <source>
        <dbReference type="ARBA" id="ARBA00022989"/>
    </source>
</evidence>